<organism evidence="2 3">
    <name type="scientific">Thiomonas bhubaneswarensis</name>
    <dbReference type="NCBI Taxonomy" id="339866"/>
    <lineage>
        <taxon>Bacteria</taxon>
        <taxon>Pseudomonadati</taxon>
        <taxon>Pseudomonadota</taxon>
        <taxon>Betaproteobacteria</taxon>
        <taxon>Burkholderiales</taxon>
        <taxon>Thiomonas</taxon>
    </lineage>
</organism>
<feature type="coiled-coil region" evidence="1">
    <location>
        <begin position="97"/>
        <end position="124"/>
    </location>
</feature>
<dbReference type="STRING" id="339866.GCA_001418255_00630"/>
<keyword evidence="3" id="KW-1185">Reference proteome</keyword>
<dbReference type="RefSeq" id="WP_055449578.1">
    <property type="nucleotide sequence ID" value="NZ_CYHF01000002.1"/>
</dbReference>
<name>A0A0K6HUL9_9BURK</name>
<proteinExistence type="predicted"/>
<evidence type="ECO:0000256" key="1">
    <source>
        <dbReference type="SAM" id="Coils"/>
    </source>
</evidence>
<sequence>MFAFEATPDLLIHARQSLVRPDLYRPIHKALRASMAEVMVALGHLDLDDTDAFDHTLLRTQRLLDHLAAHVEHENTFLHPAIARAAPDAATHTAGEHDAHAADIAALRERLQELKDACGQRERRALALCLYREFAAFVGRNLVHMHEEESVNTAALWAAHSDAELHALHERLVAHVDPQILAELQPWMVRALDPAELADLYAGLRASLPPAAYAAALELARAELEGERHAALVRALMAPDLALAA</sequence>
<gene>
    <name evidence="2" type="ORF">Ga0061069_102106</name>
</gene>
<evidence type="ECO:0000313" key="2">
    <source>
        <dbReference type="EMBL" id="CUA94488.1"/>
    </source>
</evidence>
<dbReference type="Gene3D" id="1.20.120.520">
    <property type="entry name" value="nmb1532 protein domain like"/>
    <property type="match status" value="1"/>
</dbReference>
<dbReference type="AlphaFoldDB" id="A0A0K6HUL9"/>
<dbReference type="OrthoDB" id="5654170at2"/>
<reference evidence="3" key="1">
    <citation type="submission" date="2015-08" db="EMBL/GenBank/DDBJ databases">
        <authorList>
            <person name="Varghese N."/>
        </authorList>
    </citation>
    <scope>NUCLEOTIDE SEQUENCE [LARGE SCALE GENOMIC DNA]</scope>
    <source>
        <strain evidence="3">DSM 18181</strain>
    </source>
</reference>
<protein>
    <submittedName>
        <fullName evidence="2">Hemerythrin HHE cation binding domain</fullName>
    </submittedName>
</protein>
<evidence type="ECO:0000313" key="3">
    <source>
        <dbReference type="Proteomes" id="UP000183649"/>
    </source>
</evidence>
<dbReference type="EMBL" id="CYHF01000002">
    <property type="protein sequence ID" value="CUA94488.1"/>
    <property type="molecule type" value="Genomic_DNA"/>
</dbReference>
<dbReference type="Proteomes" id="UP000183649">
    <property type="component" value="Unassembled WGS sequence"/>
</dbReference>
<accession>A0A0K6HUL9</accession>
<keyword evidence="1" id="KW-0175">Coiled coil</keyword>